<dbReference type="PANTHER" id="PTHR30250:SF11">
    <property type="entry name" value="O-ANTIGEN TRANSPORTER-RELATED"/>
    <property type="match status" value="1"/>
</dbReference>
<keyword evidence="5 6" id="KW-0472">Membrane</keyword>
<dbReference type="GO" id="GO:0005886">
    <property type="term" value="C:plasma membrane"/>
    <property type="evidence" value="ECO:0007669"/>
    <property type="project" value="UniProtKB-SubCell"/>
</dbReference>
<protein>
    <submittedName>
        <fullName evidence="7">Membrane protein involved in the export of O-antigen and teichoic acid</fullName>
    </submittedName>
</protein>
<feature type="transmembrane region" description="Helical" evidence="6">
    <location>
        <begin position="213"/>
        <end position="230"/>
    </location>
</feature>
<feature type="transmembrane region" description="Helical" evidence="6">
    <location>
        <begin position="250"/>
        <end position="272"/>
    </location>
</feature>
<feature type="transmembrane region" description="Helical" evidence="6">
    <location>
        <begin position="80"/>
        <end position="102"/>
    </location>
</feature>
<feature type="transmembrane region" description="Helical" evidence="6">
    <location>
        <begin position="146"/>
        <end position="168"/>
    </location>
</feature>
<dbReference type="InterPro" id="IPR050833">
    <property type="entry name" value="Poly_Biosynth_Transport"/>
</dbReference>
<dbReference type="InterPro" id="IPR002797">
    <property type="entry name" value="Polysacc_synth"/>
</dbReference>
<evidence type="ECO:0000256" key="1">
    <source>
        <dbReference type="ARBA" id="ARBA00004651"/>
    </source>
</evidence>
<dbReference type="HOGENOM" id="CLU_022017_7_5_0"/>
<organism evidence="7 8">
    <name type="scientific">Fervidobacterium pennivorans (strain DSM 9078 / Ven5)</name>
    <dbReference type="NCBI Taxonomy" id="771875"/>
    <lineage>
        <taxon>Bacteria</taxon>
        <taxon>Thermotogati</taxon>
        <taxon>Thermotogota</taxon>
        <taxon>Thermotogae</taxon>
        <taxon>Thermotogales</taxon>
        <taxon>Fervidobacteriaceae</taxon>
        <taxon>Fervidobacterium</taxon>
    </lineage>
</organism>
<keyword evidence="4 6" id="KW-1133">Transmembrane helix</keyword>
<dbReference type="EMBL" id="CP003260">
    <property type="protein sequence ID" value="AFG35211.1"/>
    <property type="molecule type" value="Genomic_DNA"/>
</dbReference>
<dbReference type="Pfam" id="PF01943">
    <property type="entry name" value="Polysacc_synt"/>
    <property type="match status" value="1"/>
</dbReference>
<dbReference type="Proteomes" id="UP000007384">
    <property type="component" value="Chromosome"/>
</dbReference>
<evidence type="ECO:0000256" key="6">
    <source>
        <dbReference type="SAM" id="Phobius"/>
    </source>
</evidence>
<feature type="transmembrane region" description="Helical" evidence="6">
    <location>
        <begin position="385"/>
        <end position="402"/>
    </location>
</feature>
<keyword evidence="8" id="KW-1185">Reference proteome</keyword>
<dbReference type="AlphaFoldDB" id="H9UCG8"/>
<evidence type="ECO:0000256" key="5">
    <source>
        <dbReference type="ARBA" id="ARBA00023136"/>
    </source>
</evidence>
<feature type="transmembrane region" description="Helical" evidence="6">
    <location>
        <begin position="12"/>
        <end position="36"/>
    </location>
</feature>
<keyword evidence="2" id="KW-1003">Cell membrane</keyword>
<dbReference type="STRING" id="771875.Ferpe_1109"/>
<feature type="transmembrane region" description="Helical" evidence="6">
    <location>
        <begin position="437"/>
        <end position="455"/>
    </location>
</feature>
<dbReference type="PANTHER" id="PTHR30250">
    <property type="entry name" value="PST FAMILY PREDICTED COLANIC ACID TRANSPORTER"/>
    <property type="match status" value="1"/>
</dbReference>
<sequence length="479" mass="54623">MTIKNYIKGFFSFSIGTWLRAVISFVSTPIISYLIVPEEFGKASMFTLVYNISLIISTIGLDQSFVRFYNEVEEEERGSLFWECILFPFLISILISSVFIVFEGKTSTFLFQIHYPFIGWFLSLSLITGLFQRFNELSVRMQKRGLVFSAIQIISALFNVIITILYAKFISADFYAIIAGQIGGNIAALLYGLLTDKENRKISRVNVSNIKKYLSYGLPFIPTFLITWLFTSMDRISLRYYSTFNEMGLYTAAFKLVSVMNLIQTGFTTYWVPVAYEKYSKEPENKDFYRKAFLVVSLVMYIFGLLVIGFKDIIFLLFAKSYREASYIAPFLILMPIMYTISETTVMGINFKKKTYWHIVIAATSALANFVGNTLLVPILGGKGAAISTGLSYIVFFSMRTLISKRLYDVKYDLSKIVVSNIVIVIVALIGTFRRSTLETILSALVGILVVLLLYHKELKYLMKTQKISKSLKAKFVNK</sequence>
<gene>
    <name evidence="7" type="ordered locus">Ferpe_1109</name>
</gene>
<evidence type="ECO:0000313" key="8">
    <source>
        <dbReference type="Proteomes" id="UP000007384"/>
    </source>
</evidence>
<feature type="transmembrane region" description="Helical" evidence="6">
    <location>
        <begin position="414"/>
        <end position="431"/>
    </location>
</feature>
<dbReference type="RefSeq" id="WP_014451651.1">
    <property type="nucleotide sequence ID" value="NC_017095.1"/>
</dbReference>
<dbReference type="KEGG" id="fpe:Ferpe_1109"/>
<evidence type="ECO:0000256" key="3">
    <source>
        <dbReference type="ARBA" id="ARBA00022692"/>
    </source>
</evidence>
<feature type="transmembrane region" description="Helical" evidence="6">
    <location>
        <begin position="356"/>
        <end position="379"/>
    </location>
</feature>
<feature type="transmembrane region" description="Helical" evidence="6">
    <location>
        <begin position="114"/>
        <end position="134"/>
    </location>
</feature>
<keyword evidence="3 6" id="KW-0812">Transmembrane</keyword>
<reference evidence="7" key="1">
    <citation type="submission" date="2012-03" db="EMBL/GenBank/DDBJ databases">
        <title>Complete sequence of Fervidobacterium pennivorans DSM 9078.</title>
        <authorList>
            <consortium name="US DOE Joint Genome Institute"/>
            <person name="Lucas S."/>
            <person name="Han J."/>
            <person name="Lapidus A."/>
            <person name="Cheng J.-F."/>
            <person name="Goodwin L."/>
            <person name="Pitluck S."/>
            <person name="Peters L."/>
            <person name="Ovchinnikova G."/>
            <person name="Lu M."/>
            <person name="Detter J.C."/>
            <person name="Han C."/>
            <person name="Tapia R."/>
            <person name="Land M."/>
            <person name="Hauser L."/>
            <person name="Kyrpides N."/>
            <person name="Ivanova N."/>
            <person name="Pagani I."/>
            <person name="Noll K.M."/>
            <person name="Woyke T."/>
        </authorList>
    </citation>
    <scope>NUCLEOTIDE SEQUENCE</scope>
    <source>
        <strain evidence="7">DSM 9078</strain>
    </source>
</reference>
<comment type="subcellular location">
    <subcellularLocation>
        <location evidence="1">Cell membrane</location>
        <topology evidence="1">Multi-pass membrane protein</topology>
    </subcellularLocation>
</comment>
<feature type="transmembrane region" description="Helical" evidence="6">
    <location>
        <begin position="48"/>
        <end position="68"/>
    </location>
</feature>
<accession>H9UCG8</accession>
<dbReference type="eggNOG" id="COG2244">
    <property type="taxonomic scope" value="Bacteria"/>
</dbReference>
<feature type="transmembrane region" description="Helical" evidence="6">
    <location>
        <begin position="174"/>
        <end position="193"/>
    </location>
</feature>
<name>H9UCG8_FERPD</name>
<evidence type="ECO:0000256" key="4">
    <source>
        <dbReference type="ARBA" id="ARBA00022989"/>
    </source>
</evidence>
<feature type="transmembrane region" description="Helical" evidence="6">
    <location>
        <begin position="325"/>
        <end position="349"/>
    </location>
</feature>
<proteinExistence type="predicted"/>
<evidence type="ECO:0000313" key="7">
    <source>
        <dbReference type="EMBL" id="AFG35211.1"/>
    </source>
</evidence>
<dbReference type="PATRIC" id="fig|771875.3.peg.1133"/>
<evidence type="ECO:0000256" key="2">
    <source>
        <dbReference type="ARBA" id="ARBA00022475"/>
    </source>
</evidence>
<feature type="transmembrane region" description="Helical" evidence="6">
    <location>
        <begin position="293"/>
        <end position="319"/>
    </location>
</feature>